<accession>A0A382RYF8</accession>
<gene>
    <name evidence="2" type="ORF">METZ01_LOCUS355583</name>
</gene>
<keyword evidence="1" id="KW-1133">Transmembrane helix</keyword>
<feature type="transmembrane region" description="Helical" evidence="1">
    <location>
        <begin position="77"/>
        <end position="96"/>
    </location>
</feature>
<proteinExistence type="predicted"/>
<sequence length="122" mass="13631">MEHILEQYLHGVDGNLRGFIFGFVHVTVMLIGYYSGWSINRFLKIVSNGYIAGIFGAALSHIIADLVASYIDPHIRPMVWGIVAGGVIPLLLVPIFEKFVVKSRYHIVVGDHEDISKDLKSH</sequence>
<protein>
    <submittedName>
        <fullName evidence="2">Uncharacterized protein</fullName>
    </submittedName>
</protein>
<keyword evidence="1" id="KW-0812">Transmembrane</keyword>
<feature type="transmembrane region" description="Helical" evidence="1">
    <location>
        <begin position="49"/>
        <end position="71"/>
    </location>
</feature>
<evidence type="ECO:0000256" key="1">
    <source>
        <dbReference type="SAM" id="Phobius"/>
    </source>
</evidence>
<feature type="transmembrane region" description="Helical" evidence="1">
    <location>
        <begin position="18"/>
        <end position="37"/>
    </location>
</feature>
<evidence type="ECO:0000313" key="2">
    <source>
        <dbReference type="EMBL" id="SVD02729.1"/>
    </source>
</evidence>
<keyword evidence="1" id="KW-0472">Membrane</keyword>
<dbReference type="EMBL" id="UINC01125118">
    <property type="protein sequence ID" value="SVD02729.1"/>
    <property type="molecule type" value="Genomic_DNA"/>
</dbReference>
<organism evidence="2">
    <name type="scientific">marine metagenome</name>
    <dbReference type="NCBI Taxonomy" id="408172"/>
    <lineage>
        <taxon>unclassified sequences</taxon>
        <taxon>metagenomes</taxon>
        <taxon>ecological metagenomes</taxon>
    </lineage>
</organism>
<name>A0A382RYF8_9ZZZZ</name>
<dbReference type="AlphaFoldDB" id="A0A382RYF8"/>
<reference evidence="2" key="1">
    <citation type="submission" date="2018-05" db="EMBL/GenBank/DDBJ databases">
        <authorList>
            <person name="Lanie J.A."/>
            <person name="Ng W.-L."/>
            <person name="Kazmierczak K.M."/>
            <person name="Andrzejewski T.M."/>
            <person name="Davidsen T.M."/>
            <person name="Wayne K.J."/>
            <person name="Tettelin H."/>
            <person name="Glass J.I."/>
            <person name="Rusch D."/>
            <person name="Podicherti R."/>
            <person name="Tsui H.-C.T."/>
            <person name="Winkler M.E."/>
        </authorList>
    </citation>
    <scope>NUCLEOTIDE SEQUENCE</scope>
</reference>